<protein>
    <recommendedName>
        <fullName evidence="3">Pyruvate dehydrogenase [ubiquinone]</fullName>
        <ecNumber evidence="3">1.2.5.1</ecNumber>
    </recommendedName>
    <alternativeName>
        <fullName evidence="3">Pyruvate oxidase</fullName>
        <shortName evidence="3">POX</shortName>
    </alternativeName>
    <alternativeName>
        <fullName evidence="3">Pyruvate:ubiquinone-8 oxidoreductase</fullName>
    </alternativeName>
</protein>
<dbReference type="InterPro" id="IPR011766">
    <property type="entry name" value="TPP_enzyme_TPP-bd"/>
</dbReference>
<dbReference type="GO" id="GO:0052737">
    <property type="term" value="F:pyruvate dehydrogenase (quinone) activity"/>
    <property type="evidence" value="ECO:0007669"/>
    <property type="project" value="UniProtKB-UniRule"/>
</dbReference>
<keyword evidence="3" id="KW-0547">Nucleotide-binding</keyword>
<feature type="binding site" evidence="3">
    <location>
        <begin position="277"/>
        <end position="281"/>
    </location>
    <ligand>
        <name>FAD</name>
        <dbReference type="ChEBI" id="CHEBI:57692"/>
    </ligand>
</feature>
<dbReference type="STRING" id="13690.AX777_24850"/>
<comment type="domain">
    <text evidence="3">Has 4 domains; the Pyr domain which binds the pyrimidine moiety of the thiamine pyrophosphate cofactor, the FAD-binding domain, the PP-binding domain which binds the pyrophosphate portion of thiamine pyrophosphate and the C-terminal membrane binding region. The C-terminus is held closely against the rest of the protein and covers the active site; during activation it unfolds from the rest of the protein and forms an amphipathic helix upon membrane binding, exposing the active site.</text>
</comment>
<comment type="similarity">
    <text evidence="1 3 4">Belongs to the TPP enzyme family.</text>
</comment>
<evidence type="ECO:0000256" key="1">
    <source>
        <dbReference type="ARBA" id="ARBA00007812"/>
    </source>
</evidence>
<dbReference type="GO" id="GO:0048039">
    <property type="term" value="F:ubiquinone binding"/>
    <property type="evidence" value="ECO:0007669"/>
    <property type="project" value="UniProtKB-UniRule"/>
</dbReference>
<dbReference type="Proteomes" id="UP000028534">
    <property type="component" value="Unassembled WGS sequence"/>
</dbReference>
<evidence type="ECO:0000259" key="6">
    <source>
        <dbReference type="Pfam" id="PF02775"/>
    </source>
</evidence>
<dbReference type="Pfam" id="PF00205">
    <property type="entry name" value="TPP_enzyme_M"/>
    <property type="match status" value="1"/>
</dbReference>
<comment type="catalytic activity">
    <reaction evidence="3">
        <text>a ubiquinone + pyruvate + H2O = a ubiquinol + acetate + CO2</text>
        <dbReference type="Rhea" id="RHEA:27405"/>
        <dbReference type="Rhea" id="RHEA-COMP:9565"/>
        <dbReference type="Rhea" id="RHEA-COMP:9566"/>
        <dbReference type="ChEBI" id="CHEBI:15361"/>
        <dbReference type="ChEBI" id="CHEBI:15377"/>
        <dbReference type="ChEBI" id="CHEBI:16389"/>
        <dbReference type="ChEBI" id="CHEBI:16526"/>
        <dbReference type="ChEBI" id="CHEBI:17976"/>
        <dbReference type="ChEBI" id="CHEBI:30089"/>
        <dbReference type="EC" id="1.2.5.1"/>
    </reaction>
</comment>
<dbReference type="InterPro" id="IPR000399">
    <property type="entry name" value="TPP-bd_CS"/>
</dbReference>
<dbReference type="AlphaFoldDB" id="A0A084E3Z8"/>
<comment type="function">
    <text evidence="3">A peripheral cell membrane enzyme that catalyzes the oxidative decarboxylation of pyruvate to form acetate and CO(2). It channels electrons from the cytoplasm to the respiratory chain at the cell membrane via ubiquinone.</text>
</comment>
<evidence type="ECO:0000259" key="7">
    <source>
        <dbReference type="Pfam" id="PF02776"/>
    </source>
</evidence>
<comment type="subunit">
    <text evidence="3">Homotetramer.</text>
</comment>
<feature type="domain" description="Thiamine pyrophosphate enzyme TPP-binding" evidence="6">
    <location>
        <begin position="383"/>
        <end position="528"/>
    </location>
</feature>
<dbReference type="GO" id="GO:0005886">
    <property type="term" value="C:plasma membrane"/>
    <property type="evidence" value="ECO:0007669"/>
    <property type="project" value="UniProtKB-SubCell"/>
</dbReference>
<comment type="caution">
    <text evidence="3">Lacks conserved residue(s) required for the propagation of feature annotation.</text>
</comment>
<evidence type="ECO:0000256" key="4">
    <source>
        <dbReference type="RuleBase" id="RU362132"/>
    </source>
</evidence>
<dbReference type="GO" id="GO:0016874">
    <property type="term" value="F:ligase activity"/>
    <property type="evidence" value="ECO:0007669"/>
    <property type="project" value="UniProtKB-KW"/>
</dbReference>
<evidence type="ECO:0000313" key="8">
    <source>
        <dbReference type="EMBL" id="KEZ12690.1"/>
    </source>
</evidence>
<dbReference type="InterPro" id="IPR029061">
    <property type="entry name" value="THDP-binding"/>
</dbReference>
<dbReference type="EMBL" id="JGVR01000063">
    <property type="protein sequence ID" value="KEZ12690.1"/>
    <property type="molecule type" value="Genomic_DNA"/>
</dbReference>
<feature type="region of interest" description="FAD-binding domain" evidence="3">
    <location>
        <begin position="186"/>
        <end position="337"/>
    </location>
</feature>
<keyword evidence="3" id="KW-1003">Cell membrane</keyword>
<dbReference type="CDD" id="cd02014">
    <property type="entry name" value="TPP_POX"/>
    <property type="match status" value="1"/>
</dbReference>
<keyword evidence="3" id="KW-0479">Metal-binding</keyword>
<feature type="domain" description="Thiamine pyrophosphate enzyme central" evidence="5">
    <location>
        <begin position="194"/>
        <end position="322"/>
    </location>
</feature>
<dbReference type="PANTHER" id="PTHR42981">
    <property type="entry name" value="PYRUVATE DEHYDROGENASE [UBIQUINONE]"/>
    <property type="match status" value="1"/>
</dbReference>
<dbReference type="InterPro" id="IPR029035">
    <property type="entry name" value="DHS-like_NAD/FAD-binding_dom"/>
</dbReference>
<comment type="cofactor">
    <cofactor evidence="3">
        <name>Mg(2+)</name>
        <dbReference type="ChEBI" id="CHEBI:18420"/>
    </cofactor>
    <text evidence="3">Binds 1 Mg(2+) ion per subunit.</text>
</comment>
<dbReference type="eggNOG" id="COG0028">
    <property type="taxonomic scope" value="Bacteria"/>
</dbReference>
<dbReference type="InterPro" id="IPR044261">
    <property type="entry name" value="Pyruvate_dehydrogenase"/>
</dbReference>
<comment type="cofactor">
    <cofactor evidence="3">
        <name>FAD</name>
        <dbReference type="ChEBI" id="CHEBI:57692"/>
    </cofactor>
    <text evidence="3">Binds 1 FAD per subunit.</text>
</comment>
<dbReference type="GO" id="GO:0042867">
    <property type="term" value="P:pyruvate catabolic process"/>
    <property type="evidence" value="ECO:0007669"/>
    <property type="project" value="UniProtKB-UniRule"/>
</dbReference>
<dbReference type="Pfam" id="PF02776">
    <property type="entry name" value="TPP_enzyme_N"/>
    <property type="match status" value="1"/>
</dbReference>
<dbReference type="GO" id="GO:0030976">
    <property type="term" value="F:thiamine pyrophosphate binding"/>
    <property type="evidence" value="ECO:0007669"/>
    <property type="project" value="UniProtKB-UniRule"/>
</dbReference>
<feature type="binding site" evidence="3">
    <location>
        <begin position="464"/>
        <end position="470"/>
    </location>
    <ligand>
        <name>thiamine diphosphate</name>
        <dbReference type="ChEBI" id="CHEBI:58937"/>
    </ligand>
</feature>
<accession>A0A084E3Z8</accession>
<keyword evidence="3" id="KW-0446">Lipid-binding</keyword>
<dbReference type="InterPro" id="IPR012001">
    <property type="entry name" value="Thiamin_PyroP_enz_TPP-bd_dom"/>
</dbReference>
<dbReference type="GO" id="GO:0050660">
    <property type="term" value="F:flavin adenine dinucleotide binding"/>
    <property type="evidence" value="ECO:0007669"/>
    <property type="project" value="UniProtKB-UniRule"/>
</dbReference>
<name>A0A084E3Z8_SPHYA</name>
<feature type="binding site" evidence="3">
    <location>
        <position position="464"/>
    </location>
    <ligand>
        <name>Mg(2+)</name>
        <dbReference type="ChEBI" id="CHEBI:18420"/>
    </ligand>
</feature>
<dbReference type="InterPro" id="IPR047211">
    <property type="entry name" value="POXB-like"/>
</dbReference>
<reference evidence="8 9" key="1">
    <citation type="submission" date="2014-03" db="EMBL/GenBank/DDBJ databases">
        <title>Genome sequence of Sphingobium yanoikuyae B1.</title>
        <authorList>
            <person name="Gan H.M."/>
            <person name="Gan H.Y."/>
            <person name="Savka M.A."/>
        </authorList>
    </citation>
    <scope>NUCLEOTIDE SEQUENCE [LARGE SCALE GENOMIC DNA]</scope>
    <source>
        <strain evidence="8 9">B1</strain>
    </source>
</reference>
<keyword evidence="3" id="KW-0670">Pyruvate</keyword>
<dbReference type="PATRIC" id="fig|13690.10.peg.5252"/>
<organism evidence="8 9">
    <name type="scientific">Sphingobium yanoikuyae</name>
    <name type="common">Sphingomonas yanoikuyae</name>
    <dbReference type="NCBI Taxonomy" id="13690"/>
    <lineage>
        <taxon>Bacteria</taxon>
        <taxon>Pseudomonadati</taxon>
        <taxon>Pseudomonadota</taxon>
        <taxon>Alphaproteobacteria</taxon>
        <taxon>Sphingomonadales</taxon>
        <taxon>Sphingomonadaceae</taxon>
        <taxon>Sphingobium</taxon>
    </lineage>
</organism>
<keyword evidence="3" id="KW-0274">FAD</keyword>
<feature type="binding site" evidence="3">
    <location>
        <begin position="437"/>
        <end position="439"/>
    </location>
    <ligand>
        <name>thiamine diphosphate</name>
        <dbReference type="ChEBI" id="CHEBI:58937"/>
    </ligand>
</feature>
<evidence type="ECO:0000256" key="3">
    <source>
        <dbReference type="HAMAP-Rule" id="MF_00850"/>
    </source>
</evidence>
<dbReference type="InterPro" id="IPR047210">
    <property type="entry name" value="TPP_PYR_POXB-like"/>
</dbReference>
<dbReference type="GO" id="GO:0000287">
    <property type="term" value="F:magnesium ion binding"/>
    <property type="evidence" value="ECO:0007669"/>
    <property type="project" value="UniProtKB-UniRule"/>
</dbReference>
<evidence type="ECO:0000259" key="5">
    <source>
        <dbReference type="Pfam" id="PF00205"/>
    </source>
</evidence>
<comment type="caution">
    <text evidence="8">The sequence shown here is derived from an EMBL/GenBank/DDBJ whole genome shotgun (WGS) entry which is preliminary data.</text>
</comment>
<evidence type="ECO:0000256" key="2">
    <source>
        <dbReference type="ARBA" id="ARBA00023052"/>
    </source>
</evidence>
<dbReference type="EC" id="1.2.5.1" evidence="3"/>
<dbReference type="InterPro" id="IPR047212">
    <property type="entry name" value="TPP_POXB-like"/>
</dbReference>
<keyword evidence="2 3" id="KW-0786">Thiamine pyrophosphate</keyword>
<dbReference type="RefSeq" id="WP_037522996.1">
    <property type="nucleotide sequence ID" value="NZ_JGVR01000063.1"/>
</dbReference>
<feature type="domain" description="Thiamine pyrophosphate enzyme N-terminal TPP-binding" evidence="7">
    <location>
        <begin position="4"/>
        <end position="115"/>
    </location>
</feature>
<dbReference type="NCBIfam" id="NF006591">
    <property type="entry name" value="PRK09124.1"/>
    <property type="match status" value="1"/>
</dbReference>
<dbReference type="SUPFAM" id="SSF52518">
    <property type="entry name" value="Thiamin diphosphate-binding fold (THDP-binding)"/>
    <property type="match status" value="2"/>
</dbReference>
<feature type="binding site" evidence="3">
    <location>
        <position position="295"/>
    </location>
    <ligand>
        <name>FAD</name>
        <dbReference type="ChEBI" id="CHEBI:57692"/>
    </ligand>
</feature>
<dbReference type="PROSITE" id="PS00187">
    <property type="entry name" value="TPP_ENZYMES"/>
    <property type="match status" value="1"/>
</dbReference>
<dbReference type="GO" id="GO:0008289">
    <property type="term" value="F:lipid binding"/>
    <property type="evidence" value="ECO:0007669"/>
    <property type="project" value="UniProtKB-UniRule"/>
</dbReference>
<comment type="activity regulation">
    <text evidence="3">The C-terminus inhibits activity; it has to move for the enzyme to be active. Activated by lipid-binding, which occurs via the C-terminus.</text>
</comment>
<keyword evidence="3" id="KW-0560">Oxidoreductase</keyword>
<dbReference type="HAMAP" id="MF_00850">
    <property type="entry name" value="POX"/>
    <property type="match status" value="1"/>
</dbReference>
<dbReference type="Pfam" id="PF02775">
    <property type="entry name" value="TPP_enzyme_C"/>
    <property type="match status" value="1"/>
</dbReference>
<dbReference type="SUPFAM" id="SSF52467">
    <property type="entry name" value="DHS-like NAD/FAD-binding domain"/>
    <property type="match status" value="1"/>
</dbReference>
<dbReference type="InterPro" id="IPR012000">
    <property type="entry name" value="Thiamin_PyroP_enz_cen_dom"/>
</dbReference>
<evidence type="ECO:0000313" key="9">
    <source>
        <dbReference type="Proteomes" id="UP000028534"/>
    </source>
</evidence>
<dbReference type="PANTHER" id="PTHR42981:SF2">
    <property type="entry name" value="PYRUVATE DEHYDROGENASE [UBIQUINONE]"/>
    <property type="match status" value="1"/>
</dbReference>
<dbReference type="Gene3D" id="3.40.50.1220">
    <property type="entry name" value="TPP-binding domain"/>
    <property type="match status" value="1"/>
</dbReference>
<keyword evidence="3" id="KW-0285">Flavoprotein</keyword>
<keyword evidence="3" id="KW-0460">Magnesium</keyword>
<keyword evidence="3" id="KW-0472">Membrane</keyword>
<comment type="cofactor">
    <cofactor evidence="3">
        <name>thiamine diphosphate</name>
        <dbReference type="ChEBI" id="CHEBI:58937"/>
    </cofactor>
    <text evidence="3">Binds 1 thiamine pyrophosphate per subunit.</text>
</comment>
<comment type="subcellular location">
    <subcellularLocation>
        <location evidence="3">Cell membrane</location>
        <topology evidence="3">Peripheral membrane protein</topology>
        <orientation evidence="3">Cytoplasmic side</orientation>
    </subcellularLocation>
</comment>
<feature type="binding site" evidence="3">
    <location>
        <position position="51"/>
    </location>
    <ligand>
        <name>thiamine diphosphate</name>
        <dbReference type="ChEBI" id="CHEBI:58937"/>
    </ligand>
</feature>
<feature type="binding site" evidence="3">
    <location>
        <begin position="410"/>
        <end position="412"/>
    </location>
    <ligand>
        <name>thiamine diphosphate</name>
        <dbReference type="ChEBI" id="CHEBI:58937"/>
    </ligand>
</feature>
<feature type="binding site" evidence="3">
    <location>
        <position position="437"/>
    </location>
    <ligand>
        <name>Mg(2+)</name>
        <dbReference type="ChEBI" id="CHEBI:18420"/>
    </ligand>
</feature>
<keyword evidence="3" id="KW-0830">Ubiquinone</keyword>
<keyword evidence="8" id="KW-0436">Ligase</keyword>
<gene>
    <name evidence="3" type="primary">poxB</name>
    <name evidence="8" type="ORF">CP98_05082</name>
</gene>
<dbReference type="CDD" id="cd07039">
    <property type="entry name" value="TPP_PYR_POX"/>
    <property type="match status" value="1"/>
</dbReference>
<sequence>MSRMTVSDLFTQTLHLAGVKRIYGVVGDSLNGITESLRRQGKIDWIHVRNEEAGAFAAGAEAQLTGELAVCAGSCGPGNMHLINGLYDCHRTRVPVLAIAAQIPSAEIGSNYFQETRPEALFKDCSVYCETISDPDQMPRTLETAIRAAVGHRGVAVVSIPGDVALQVAEGKLARSIEALLPTRPLIHAAPGEIEKLATLLNEAGRVTILAGRGCRDAHTQLLQIAGALQAPIVHALGGKEWVEHANPYDVGMTGLIGFSSGYEAMMACDLLLMLGTDFPYRQFYPTKAKVVQIDMRPENLGRRTPIDLGLVGDVGATIEALLPLLKGGRDTAFLASAKDNYAKAREGLDELADGKAGGILHPQHVARVLSEQASDDAVFACDVGTPTVWAARYLKMNGRRRLLGSFNHGSMANALPQAIGAQVTCPDRQIVTLSGDGGLAMLMGELLTLRQLDLPVKIVLFNNGTLGFVEMEMKAAGLVETGVALDNPDFAAMARSIGIHGVRVSDPGDLDSAMQDVLSHPGPALLDAVTARTELSLPPKVTLEQMKGFTLYMAKAIMSGRGDAIIELGKTNAGLLRKLF</sequence>
<feature type="binding site" evidence="3">
    <location>
        <begin position="254"/>
        <end position="257"/>
    </location>
    <ligand>
        <name>FAD</name>
        <dbReference type="ChEBI" id="CHEBI:57692"/>
    </ligand>
</feature>
<feature type="site" description="Moves into active site upon enzyme activation, plays a role in electron transfer" evidence="3">
    <location>
        <position position="469"/>
    </location>
</feature>
<proteinExistence type="inferred from homology"/>
<dbReference type="Gene3D" id="3.40.50.970">
    <property type="match status" value="2"/>
</dbReference>